<evidence type="ECO:0000313" key="1">
    <source>
        <dbReference type="EMBL" id="GAV88032.1"/>
    </source>
</evidence>
<comment type="caution">
    <text evidence="1">The sequence shown here is derived from an EMBL/GenBank/DDBJ whole genome shotgun (WGS) entry which is preliminary data.</text>
</comment>
<accession>A0A1Q3D6F1</accession>
<sequence length="100" mass="11244">MRLSMSLKDKYGVHYGTMSTDLFSKEVSLISFGDTGSAAKNGIILLSYINKHGNILRFKNIVDQYVVVERACPLDFFFRARLEEFLKDKSSGLSNGDKKA</sequence>
<dbReference type="Proteomes" id="UP000187406">
    <property type="component" value="Unassembled WGS sequence"/>
</dbReference>
<keyword evidence="2" id="KW-1185">Reference proteome</keyword>
<protein>
    <submittedName>
        <fullName evidence="1">Uncharacterized protein</fullName>
    </submittedName>
</protein>
<reference evidence="2" key="1">
    <citation type="submission" date="2016-04" db="EMBL/GenBank/DDBJ databases">
        <title>Cephalotus genome sequencing.</title>
        <authorList>
            <person name="Fukushima K."/>
            <person name="Hasebe M."/>
            <person name="Fang X."/>
        </authorList>
    </citation>
    <scope>NUCLEOTIDE SEQUENCE [LARGE SCALE GENOMIC DNA]</scope>
    <source>
        <strain evidence="2">cv. St1</strain>
    </source>
</reference>
<dbReference type="InParanoid" id="A0A1Q3D6F1"/>
<proteinExistence type="predicted"/>
<evidence type="ECO:0000313" key="2">
    <source>
        <dbReference type="Proteomes" id="UP000187406"/>
    </source>
</evidence>
<gene>
    <name evidence="1" type="ORF">CFOL_v3_31456</name>
</gene>
<dbReference type="AlphaFoldDB" id="A0A1Q3D6F1"/>
<organism evidence="1 2">
    <name type="scientific">Cephalotus follicularis</name>
    <name type="common">Albany pitcher plant</name>
    <dbReference type="NCBI Taxonomy" id="3775"/>
    <lineage>
        <taxon>Eukaryota</taxon>
        <taxon>Viridiplantae</taxon>
        <taxon>Streptophyta</taxon>
        <taxon>Embryophyta</taxon>
        <taxon>Tracheophyta</taxon>
        <taxon>Spermatophyta</taxon>
        <taxon>Magnoliopsida</taxon>
        <taxon>eudicotyledons</taxon>
        <taxon>Gunneridae</taxon>
        <taxon>Pentapetalae</taxon>
        <taxon>rosids</taxon>
        <taxon>fabids</taxon>
        <taxon>Oxalidales</taxon>
        <taxon>Cephalotaceae</taxon>
        <taxon>Cephalotus</taxon>
    </lineage>
</organism>
<dbReference type="EMBL" id="BDDD01004644">
    <property type="protein sequence ID" value="GAV88032.1"/>
    <property type="molecule type" value="Genomic_DNA"/>
</dbReference>
<name>A0A1Q3D6F1_CEPFO</name>